<dbReference type="InterPro" id="IPR036179">
    <property type="entry name" value="Ig-like_dom_sf"/>
</dbReference>
<dbReference type="AlphaFoldDB" id="A0A2L2YCY9"/>
<protein>
    <recommendedName>
        <fullName evidence="3">EB domain-containing protein</fullName>
    </recommendedName>
</protein>
<dbReference type="Gene3D" id="2.60.40.10">
    <property type="entry name" value="Immunoglobulins"/>
    <property type="match status" value="1"/>
</dbReference>
<sequence>MLSTENATKCCIFILICVFASAHSYAVNIRDVNQGGNLVMEPEEAIVYPGRNITFTCTYHSNLTFIWDFTSMIQNYNFVEGAYLSSKDHVLYYSKLNIYSTTRLMSGEITCSIAEDKAKAVAFLIVNGVRNGGSCQTSSDCVTDKSVCQNGLCECPLNHVRLHVKDRGYDICREMIYSLYDPCEYDEQCAHLVDSRSVCKSVCVCAPWARDIRGRCVLISEIAYNRSQEMYRVGLIAVTCIIILIVAVSLWVTLRKSCQDQNLDGQRRSITQADFDFPTRFSIDLTSDKPPSYDDILVKEEEEENKIANPPNFKDALKHCMTAKRLLRQVSAPAGVVLPTDSPILKTESKINKEV</sequence>
<evidence type="ECO:0000259" key="3">
    <source>
        <dbReference type="Pfam" id="PF01683"/>
    </source>
</evidence>
<feature type="transmembrane region" description="Helical" evidence="1">
    <location>
        <begin position="230"/>
        <end position="254"/>
    </location>
</feature>
<keyword evidence="1" id="KW-1133">Transmembrane helix</keyword>
<dbReference type="EMBL" id="IAAA01011801">
    <property type="protein sequence ID" value="LAA05877.1"/>
    <property type="molecule type" value="mRNA"/>
</dbReference>
<keyword evidence="2" id="KW-0732">Signal</keyword>
<dbReference type="InterPro" id="IPR006149">
    <property type="entry name" value="EB_dom"/>
</dbReference>
<keyword evidence="1" id="KW-0812">Transmembrane</keyword>
<accession>A0A2L2YCY9</accession>
<organism evidence="4">
    <name type="scientific">Parasteatoda tepidariorum</name>
    <name type="common">Common house spider</name>
    <name type="synonym">Achaearanea tepidariorum</name>
    <dbReference type="NCBI Taxonomy" id="114398"/>
    <lineage>
        <taxon>Eukaryota</taxon>
        <taxon>Metazoa</taxon>
        <taxon>Ecdysozoa</taxon>
        <taxon>Arthropoda</taxon>
        <taxon>Chelicerata</taxon>
        <taxon>Arachnida</taxon>
        <taxon>Araneae</taxon>
        <taxon>Araneomorphae</taxon>
        <taxon>Entelegynae</taxon>
        <taxon>Araneoidea</taxon>
        <taxon>Theridiidae</taxon>
        <taxon>Parasteatoda</taxon>
    </lineage>
</organism>
<dbReference type="OrthoDB" id="6415871at2759"/>
<keyword evidence="1" id="KW-0472">Membrane</keyword>
<dbReference type="InterPro" id="IPR013783">
    <property type="entry name" value="Ig-like_fold"/>
</dbReference>
<evidence type="ECO:0000256" key="2">
    <source>
        <dbReference type="SAM" id="SignalP"/>
    </source>
</evidence>
<dbReference type="SUPFAM" id="SSF48726">
    <property type="entry name" value="Immunoglobulin"/>
    <property type="match status" value="1"/>
</dbReference>
<feature type="chain" id="PRO_5014562234" description="EB domain-containing protein" evidence="2">
    <location>
        <begin position="27"/>
        <end position="355"/>
    </location>
</feature>
<evidence type="ECO:0000313" key="4">
    <source>
        <dbReference type="EMBL" id="LAA05877.1"/>
    </source>
</evidence>
<proteinExistence type="evidence at transcript level"/>
<name>A0A2L2YCY9_PARTP</name>
<feature type="signal peptide" evidence="2">
    <location>
        <begin position="1"/>
        <end position="26"/>
    </location>
</feature>
<dbReference type="Pfam" id="PF01683">
    <property type="entry name" value="EB"/>
    <property type="match status" value="1"/>
</dbReference>
<reference evidence="4" key="1">
    <citation type="journal article" date="2016" name="Mol. Ecol. Resour.">
        <title>Evaluation of the impact of RNA preservation methods of spiders for de novo transcriptome assembly.</title>
        <authorList>
            <person name="Kono N."/>
            <person name="Nakamura H."/>
            <person name="Ito Y."/>
            <person name="Tomita M."/>
            <person name="Arakawa K."/>
        </authorList>
    </citation>
    <scope>NUCLEOTIDE SEQUENCE</scope>
    <source>
        <tissue evidence="4">Whole body</tissue>
    </source>
</reference>
<feature type="domain" description="EB" evidence="3">
    <location>
        <begin position="128"/>
        <end position="160"/>
    </location>
</feature>
<dbReference type="EMBL" id="IAAA01011800">
    <property type="protein sequence ID" value="LAA05875.1"/>
    <property type="molecule type" value="mRNA"/>
</dbReference>
<evidence type="ECO:0000256" key="1">
    <source>
        <dbReference type="SAM" id="Phobius"/>
    </source>
</evidence>